<organism evidence="1 2">
    <name type="scientific">Phytophthora infestans</name>
    <name type="common">Potato late blight agent</name>
    <name type="synonym">Botrytis infestans</name>
    <dbReference type="NCBI Taxonomy" id="4787"/>
    <lineage>
        <taxon>Eukaryota</taxon>
        <taxon>Sar</taxon>
        <taxon>Stramenopiles</taxon>
        <taxon>Oomycota</taxon>
        <taxon>Peronosporomycetes</taxon>
        <taxon>Peronosporales</taxon>
        <taxon>Peronosporaceae</taxon>
        <taxon>Phytophthora</taxon>
    </lineage>
</organism>
<dbReference type="EMBL" id="JAACNO010000192">
    <property type="protein sequence ID" value="KAF4149108.1"/>
    <property type="molecule type" value="Genomic_DNA"/>
</dbReference>
<evidence type="ECO:0000313" key="1">
    <source>
        <dbReference type="EMBL" id="KAF4149108.1"/>
    </source>
</evidence>
<sequence length="26" mass="2975">MPRRYALETKLRVLEVAKGRCVGGDR</sequence>
<evidence type="ECO:0008006" key="3">
    <source>
        <dbReference type="Google" id="ProtNLM"/>
    </source>
</evidence>
<dbReference type="AlphaFoldDB" id="A0A8S9VEQ3"/>
<accession>A0A8S9VEQ3</accession>
<evidence type="ECO:0000313" key="2">
    <source>
        <dbReference type="Proteomes" id="UP000704712"/>
    </source>
</evidence>
<comment type="caution">
    <text evidence="1">The sequence shown here is derived from an EMBL/GenBank/DDBJ whole genome shotgun (WGS) entry which is preliminary data.</text>
</comment>
<protein>
    <recommendedName>
        <fullName evidence="3">Transposase</fullName>
    </recommendedName>
</protein>
<reference evidence="1" key="1">
    <citation type="submission" date="2020-03" db="EMBL/GenBank/DDBJ databases">
        <title>Hybrid Assembly of Korean Phytophthora infestans isolates.</title>
        <authorList>
            <person name="Prokchorchik M."/>
            <person name="Lee Y."/>
            <person name="Seo J."/>
            <person name="Cho J.-H."/>
            <person name="Park Y.-E."/>
            <person name="Jang D.-C."/>
            <person name="Im J.-S."/>
            <person name="Choi J.-G."/>
            <person name="Park H.-J."/>
            <person name="Lee G.-B."/>
            <person name="Lee Y.-G."/>
            <person name="Hong S.-Y."/>
            <person name="Cho K."/>
            <person name="Sohn K.H."/>
        </authorList>
    </citation>
    <scope>NUCLEOTIDE SEQUENCE</scope>
    <source>
        <strain evidence="1">KR_2_A2</strain>
    </source>
</reference>
<name>A0A8S9VEQ3_PHYIN</name>
<gene>
    <name evidence="1" type="ORF">GN958_ATG01649</name>
</gene>
<dbReference type="Proteomes" id="UP000704712">
    <property type="component" value="Unassembled WGS sequence"/>
</dbReference>
<proteinExistence type="predicted"/>